<feature type="compositionally biased region" description="Basic and acidic residues" evidence="2">
    <location>
        <begin position="861"/>
        <end position="872"/>
    </location>
</feature>
<dbReference type="SUPFAM" id="SSF52540">
    <property type="entry name" value="P-loop containing nucleoside triphosphate hydrolases"/>
    <property type="match status" value="1"/>
</dbReference>
<dbReference type="InterPro" id="IPR050921">
    <property type="entry name" value="T4SS_GSP_E_ATPase"/>
</dbReference>
<dbReference type="Pfam" id="PF00437">
    <property type="entry name" value="T2SSE"/>
    <property type="match status" value="1"/>
</dbReference>
<dbReference type="EMBL" id="CP009516">
    <property type="protein sequence ID" value="AKB77559.1"/>
    <property type="molecule type" value="Genomic_DNA"/>
</dbReference>
<feature type="region of interest" description="Disordered" evidence="2">
    <location>
        <begin position="861"/>
        <end position="883"/>
    </location>
</feature>
<dbReference type="RefSeq" id="WP_048138033.1">
    <property type="nucleotide sequence ID" value="NZ_CP009516.1"/>
</dbReference>
<dbReference type="InterPro" id="IPR001482">
    <property type="entry name" value="T2SS/T4SS_dom"/>
</dbReference>
<dbReference type="InterPro" id="IPR027417">
    <property type="entry name" value="P-loop_NTPase"/>
</dbReference>
<dbReference type="OrthoDB" id="31341at2157"/>
<sequence>MLKLQETASSLQETVRNFNPSILQGKKKEEEGNCPHRIKQTKNRKTIVINCRECEAESSLNDSHCRKNIFGILQKEIHADCLVLSKLYERDYEGKSLSLLYALASFKGTIAAYRSIEVTPEACTRQEKRKCELERKGVIASLAEIVETDPLKARLKLREITNGKIPARDPDAASLCSVCSEGFCRILNEIEEKMSCFPEVSVIPVIKKSGYCSVPGWLEGLEDEKQKVNHSEEKAGKKPKLKLKTEEKAGKKTESLIGNTSGEATTASLSGIFPSRIISSRIFLFNMVPHSVLGEEKKKIGKFANNSTNFTNSIDFIDTFFDYESRIKSYVRPPFSSSRIYTEAPENTEFLECYDINGSEGRNLEISIYCYTDRPERLYIIRPPEYNLRQEELRLLEKVRRKMIRHRPKDLAFADPAGAREYFKRMAKDMLGKELLESGKACSPDELESYADLLARYTNGLGIVEDLLSDARITDVYINAPADTNPVHVVMEGEECTSNVFLSQDDLDALVSRFRTISGRPFGEAIPVLELNLEAFGVRVSVIGDPLSANGLAYAFRKHSLTPWTLPKLINTGSISPFAAGFLSFLMDGQASVLVAGEVGAGKTSLLSAMLLEIPQKYRILTIEDTHELPTEELQELGWKVQGMSSQSSVLKSGAEMSPETALRAALRLGSSSLVLGEVRGPEVKVLYEAMQVGNAGNSVIGTIHGSSVENVYERVVHTLGVPPASFKATDAVIICSGIRPGGSMRKVKRVSRIAEITCACIERLEPSEIFNDIMYYDPSQDCLLAGEALEQGQSELIGKIARKWGITIDTALKNIELRARIKEKIAVEGVHIPFLLEAEAVSEANNMFWLLSDSIKANTRTKDDKRAEPGDKISNVSCFENDPESSSEVYLEELYRQWEVWFENYVRERARIENQMIGKHLPGEKHLSGEKQSPKIKVTT</sequence>
<dbReference type="AlphaFoldDB" id="A0A0E3S7Z9"/>
<keyword evidence="4" id="KW-0282">Flagellum</keyword>
<keyword evidence="4" id="KW-0966">Cell projection</keyword>
<dbReference type="Proteomes" id="UP000033101">
    <property type="component" value="Chromosome"/>
</dbReference>
<dbReference type="HOGENOM" id="CLU_017428_0_0_2"/>
<organism evidence="4 5">
    <name type="scientific">Methanosarcina horonobensis HB-1 = JCM 15518</name>
    <dbReference type="NCBI Taxonomy" id="1434110"/>
    <lineage>
        <taxon>Archaea</taxon>
        <taxon>Methanobacteriati</taxon>
        <taxon>Methanobacteriota</taxon>
        <taxon>Stenosarchaea group</taxon>
        <taxon>Methanomicrobia</taxon>
        <taxon>Methanosarcinales</taxon>
        <taxon>Methanosarcinaceae</taxon>
        <taxon>Methanosarcina</taxon>
    </lineage>
</organism>
<keyword evidence="5" id="KW-1185">Reference proteome</keyword>
<feature type="domain" description="Bacterial type II secretion system protein E" evidence="3">
    <location>
        <begin position="530"/>
        <end position="735"/>
    </location>
</feature>
<dbReference type="STRING" id="1434110.MSHOH_1076"/>
<evidence type="ECO:0000313" key="5">
    <source>
        <dbReference type="Proteomes" id="UP000033101"/>
    </source>
</evidence>
<accession>A0A0E3S7Z9</accession>
<proteinExistence type="inferred from homology"/>
<dbReference type="GO" id="GO:0016887">
    <property type="term" value="F:ATP hydrolysis activity"/>
    <property type="evidence" value="ECO:0007669"/>
    <property type="project" value="InterPro"/>
</dbReference>
<evidence type="ECO:0000313" key="4">
    <source>
        <dbReference type="EMBL" id="AKB77559.1"/>
    </source>
</evidence>
<comment type="similarity">
    <text evidence="1">Belongs to the GSP E family.</text>
</comment>
<keyword evidence="4" id="KW-0969">Cilium</keyword>
<dbReference type="GeneID" id="24830238"/>
<dbReference type="KEGG" id="mhor:MSHOH_1076"/>
<protein>
    <submittedName>
        <fullName evidence="4">Flagella-related protein FlaI</fullName>
    </submittedName>
</protein>
<dbReference type="Gene3D" id="3.30.450.380">
    <property type="match status" value="1"/>
</dbReference>
<dbReference type="Gene3D" id="3.40.50.300">
    <property type="entry name" value="P-loop containing nucleotide triphosphate hydrolases"/>
    <property type="match status" value="1"/>
</dbReference>
<name>A0A0E3S7Z9_9EURY</name>
<evidence type="ECO:0000256" key="2">
    <source>
        <dbReference type="SAM" id="MobiDB-lite"/>
    </source>
</evidence>
<dbReference type="PANTHER" id="PTHR30486:SF6">
    <property type="entry name" value="TYPE IV PILUS RETRACTATION ATPASE PILT"/>
    <property type="match status" value="1"/>
</dbReference>
<gene>
    <name evidence="4" type="ORF">MSHOH_1076</name>
</gene>
<reference evidence="4 5" key="1">
    <citation type="submission" date="2014-07" db="EMBL/GenBank/DDBJ databases">
        <title>Methanogenic archaea and the global carbon cycle.</title>
        <authorList>
            <person name="Henriksen J.R."/>
            <person name="Luke J."/>
            <person name="Reinhart S."/>
            <person name="Benedict M.N."/>
            <person name="Youngblut N.D."/>
            <person name="Metcalf M.E."/>
            <person name="Whitaker R.J."/>
            <person name="Metcalf W.W."/>
        </authorList>
    </citation>
    <scope>NUCLEOTIDE SEQUENCE [LARGE SCALE GENOMIC DNA]</scope>
    <source>
        <strain evidence="4 5">HB-1</strain>
    </source>
</reference>
<evidence type="ECO:0000256" key="1">
    <source>
        <dbReference type="ARBA" id="ARBA00006611"/>
    </source>
</evidence>
<evidence type="ECO:0000259" key="3">
    <source>
        <dbReference type="Pfam" id="PF00437"/>
    </source>
</evidence>
<dbReference type="PANTHER" id="PTHR30486">
    <property type="entry name" value="TWITCHING MOTILITY PROTEIN PILT"/>
    <property type="match status" value="1"/>
</dbReference>
<dbReference type="PATRIC" id="fig|1434110.4.peg.1337"/>